<gene>
    <name evidence="1" type="ORF">NPIL_415051</name>
</gene>
<proteinExistence type="predicted"/>
<reference evidence="1" key="1">
    <citation type="submission" date="2020-08" db="EMBL/GenBank/DDBJ databases">
        <title>Multicomponent nature underlies the extraordinary mechanical properties of spider dragline silk.</title>
        <authorList>
            <person name="Kono N."/>
            <person name="Nakamura H."/>
            <person name="Mori M."/>
            <person name="Yoshida Y."/>
            <person name="Ohtoshi R."/>
            <person name="Malay A.D."/>
            <person name="Moran D.A.P."/>
            <person name="Tomita M."/>
            <person name="Numata K."/>
            <person name="Arakawa K."/>
        </authorList>
    </citation>
    <scope>NUCLEOTIDE SEQUENCE</scope>
</reference>
<accession>A0A8X6JXB2</accession>
<keyword evidence="2" id="KW-1185">Reference proteome</keyword>
<evidence type="ECO:0000313" key="1">
    <source>
        <dbReference type="EMBL" id="GFS42631.1"/>
    </source>
</evidence>
<name>A0A8X6JXB2_NEPPI</name>
<dbReference type="Proteomes" id="UP000887013">
    <property type="component" value="Unassembled WGS sequence"/>
</dbReference>
<dbReference type="AlphaFoldDB" id="A0A8X6JXB2"/>
<organism evidence="1 2">
    <name type="scientific">Nephila pilipes</name>
    <name type="common">Giant wood spider</name>
    <name type="synonym">Nephila maculata</name>
    <dbReference type="NCBI Taxonomy" id="299642"/>
    <lineage>
        <taxon>Eukaryota</taxon>
        <taxon>Metazoa</taxon>
        <taxon>Ecdysozoa</taxon>
        <taxon>Arthropoda</taxon>
        <taxon>Chelicerata</taxon>
        <taxon>Arachnida</taxon>
        <taxon>Araneae</taxon>
        <taxon>Araneomorphae</taxon>
        <taxon>Entelegynae</taxon>
        <taxon>Araneoidea</taxon>
        <taxon>Nephilidae</taxon>
        <taxon>Nephila</taxon>
    </lineage>
</organism>
<dbReference type="EMBL" id="BMAW01044074">
    <property type="protein sequence ID" value="GFS42631.1"/>
    <property type="molecule type" value="Genomic_DNA"/>
</dbReference>
<evidence type="ECO:0000313" key="2">
    <source>
        <dbReference type="Proteomes" id="UP000887013"/>
    </source>
</evidence>
<protein>
    <submittedName>
        <fullName evidence="1">Uncharacterized protein</fullName>
    </submittedName>
</protein>
<comment type="caution">
    <text evidence="1">The sequence shown here is derived from an EMBL/GenBank/DDBJ whole genome shotgun (WGS) entry which is preliminary data.</text>
</comment>
<sequence length="115" mass="12746">MIASQQPYYQPIQQFYHLETSNLTARPLSNSDICSHCSRIRQIDVEANASSAKDQEVFHSGASSLNGAALSSPQDVFLFSDHVLFPLIGLELRKANANENIFRLPAAQLNDLRDA</sequence>